<evidence type="ECO:0000256" key="3">
    <source>
        <dbReference type="RuleBase" id="RU000363"/>
    </source>
</evidence>
<keyword evidence="7" id="KW-1185">Reference proteome</keyword>
<dbReference type="RefSeq" id="WP_184335736.1">
    <property type="nucleotide sequence ID" value="NZ_JACHHZ010000007.1"/>
</dbReference>
<keyword evidence="2" id="KW-0560">Oxidoreductase</keyword>
<dbReference type="PROSITE" id="PS00061">
    <property type="entry name" value="ADH_SHORT"/>
    <property type="match status" value="1"/>
</dbReference>
<dbReference type="PRINTS" id="PR00081">
    <property type="entry name" value="GDHRDH"/>
</dbReference>
<feature type="signal peptide" evidence="4">
    <location>
        <begin position="1"/>
        <end position="20"/>
    </location>
</feature>
<dbReference type="InterPro" id="IPR002347">
    <property type="entry name" value="SDR_fam"/>
</dbReference>
<dbReference type="SUPFAM" id="SSF51735">
    <property type="entry name" value="NAD(P)-binding Rossmann-fold domains"/>
    <property type="match status" value="1"/>
</dbReference>
<feature type="chain" id="PRO_5032516016" evidence="4">
    <location>
        <begin position="21"/>
        <end position="300"/>
    </location>
</feature>
<dbReference type="EMBL" id="JACHHZ010000007">
    <property type="protein sequence ID" value="MBB6096352.1"/>
    <property type="molecule type" value="Genomic_DNA"/>
</dbReference>
<evidence type="ECO:0000256" key="4">
    <source>
        <dbReference type="SAM" id="SignalP"/>
    </source>
</evidence>
<comment type="caution">
    <text evidence="6">The sequence shown here is derived from an EMBL/GenBank/DDBJ whole genome shotgun (WGS) entry which is preliminary data.</text>
</comment>
<evidence type="ECO:0000313" key="7">
    <source>
        <dbReference type="Proteomes" id="UP000588068"/>
    </source>
</evidence>
<dbReference type="PANTHER" id="PTHR44196:SF1">
    <property type="entry name" value="DEHYDROGENASE_REDUCTASE SDR FAMILY MEMBER 7B"/>
    <property type="match status" value="1"/>
</dbReference>
<sequence>MRALFAVILGVAVCVSPARAAPAETKAVLVTGASSGIGRTITERLASKGYFVYAGARKDEDLKALNAIKNVQGIRLDVTDQQQIDAAVDTISKAGRGLYGLVNNAGIATLGSLENMKPEEFDLVMAVNVQGTYRVTRAMAPLIIEQKGRITNIGSLSGTVAMPDLLAYAMSKHAMEAFTDSLAGQMAPLGVQVNVIEPGNYDTQIGRNAAERTGAASRMADRSRFPKPDDVAAAVEQALFDAKPKRRYLVVPVEGEARIVIRKQLEKLVQMNEDQRFTYSRDELVKMLDEALAAGRPSGT</sequence>
<dbReference type="InterPro" id="IPR057326">
    <property type="entry name" value="KR_dom"/>
</dbReference>
<protein>
    <submittedName>
        <fullName evidence="6">NAD(P)-dependent dehydrogenase (Short-subunit alcohol dehydrogenase family)</fullName>
    </submittedName>
</protein>
<dbReference type="PRINTS" id="PR00080">
    <property type="entry name" value="SDRFAMILY"/>
</dbReference>
<reference evidence="6 7" key="1">
    <citation type="submission" date="2020-08" db="EMBL/GenBank/DDBJ databases">
        <title>Genomic Encyclopedia of Type Strains, Phase IV (KMG-IV): sequencing the most valuable type-strain genomes for metagenomic binning, comparative biology and taxonomic classification.</title>
        <authorList>
            <person name="Goeker M."/>
        </authorList>
    </citation>
    <scope>NUCLEOTIDE SEQUENCE [LARGE SCALE GENOMIC DNA]</scope>
    <source>
        <strain evidence="6 7">DSM 26723</strain>
    </source>
</reference>
<dbReference type="SMART" id="SM00822">
    <property type="entry name" value="PKS_KR"/>
    <property type="match status" value="1"/>
</dbReference>
<evidence type="ECO:0000256" key="2">
    <source>
        <dbReference type="ARBA" id="ARBA00023002"/>
    </source>
</evidence>
<evidence type="ECO:0000256" key="1">
    <source>
        <dbReference type="ARBA" id="ARBA00006484"/>
    </source>
</evidence>
<feature type="domain" description="Ketoreductase" evidence="5">
    <location>
        <begin position="26"/>
        <end position="199"/>
    </location>
</feature>
<dbReference type="InterPro" id="IPR036291">
    <property type="entry name" value="NAD(P)-bd_dom_sf"/>
</dbReference>
<dbReference type="Pfam" id="PF00106">
    <property type="entry name" value="adh_short"/>
    <property type="match status" value="1"/>
</dbReference>
<gene>
    <name evidence="6" type="ORF">HNQ60_005274</name>
</gene>
<dbReference type="Gene3D" id="3.40.50.720">
    <property type="entry name" value="NAD(P)-binding Rossmann-like Domain"/>
    <property type="match status" value="1"/>
</dbReference>
<dbReference type="GO" id="GO:0016491">
    <property type="term" value="F:oxidoreductase activity"/>
    <property type="evidence" value="ECO:0007669"/>
    <property type="project" value="UniProtKB-KW"/>
</dbReference>
<accession>A0A841HWM5</accession>
<keyword evidence="4" id="KW-0732">Signal</keyword>
<dbReference type="InterPro" id="IPR020904">
    <property type="entry name" value="Sc_DH/Rdtase_CS"/>
</dbReference>
<dbReference type="AlphaFoldDB" id="A0A841HWM5"/>
<organism evidence="6 7">
    <name type="scientific">Povalibacter uvarum</name>
    <dbReference type="NCBI Taxonomy" id="732238"/>
    <lineage>
        <taxon>Bacteria</taxon>
        <taxon>Pseudomonadati</taxon>
        <taxon>Pseudomonadota</taxon>
        <taxon>Gammaproteobacteria</taxon>
        <taxon>Steroidobacterales</taxon>
        <taxon>Steroidobacteraceae</taxon>
        <taxon>Povalibacter</taxon>
    </lineage>
</organism>
<name>A0A841HWM5_9GAMM</name>
<comment type="similarity">
    <text evidence="1 3">Belongs to the short-chain dehydrogenases/reductases (SDR) family.</text>
</comment>
<dbReference type="GO" id="GO:0016020">
    <property type="term" value="C:membrane"/>
    <property type="evidence" value="ECO:0007669"/>
    <property type="project" value="TreeGrafter"/>
</dbReference>
<evidence type="ECO:0000259" key="5">
    <source>
        <dbReference type="SMART" id="SM00822"/>
    </source>
</evidence>
<proteinExistence type="inferred from homology"/>
<dbReference type="PANTHER" id="PTHR44196">
    <property type="entry name" value="DEHYDROGENASE/REDUCTASE SDR FAMILY MEMBER 7B"/>
    <property type="match status" value="1"/>
</dbReference>
<dbReference type="Proteomes" id="UP000588068">
    <property type="component" value="Unassembled WGS sequence"/>
</dbReference>
<dbReference type="FunFam" id="3.40.50.720:FF:000084">
    <property type="entry name" value="Short-chain dehydrogenase reductase"/>
    <property type="match status" value="1"/>
</dbReference>
<evidence type="ECO:0000313" key="6">
    <source>
        <dbReference type="EMBL" id="MBB6096352.1"/>
    </source>
</evidence>